<dbReference type="InterPro" id="IPR001296">
    <property type="entry name" value="Glyco_trans_1"/>
</dbReference>
<evidence type="ECO:0000313" key="4">
    <source>
        <dbReference type="Proteomes" id="UP000316095"/>
    </source>
</evidence>
<reference evidence="3 4" key="1">
    <citation type="submission" date="2019-02" db="EMBL/GenBank/DDBJ databases">
        <title>Deep-cultivation of Planctomycetes and their phenomic and genomic characterization uncovers novel biology.</title>
        <authorList>
            <person name="Wiegand S."/>
            <person name="Jogler M."/>
            <person name="Boedeker C."/>
            <person name="Pinto D."/>
            <person name="Vollmers J."/>
            <person name="Rivas-Marin E."/>
            <person name="Kohn T."/>
            <person name="Peeters S.H."/>
            <person name="Heuer A."/>
            <person name="Rast P."/>
            <person name="Oberbeckmann S."/>
            <person name="Bunk B."/>
            <person name="Jeske O."/>
            <person name="Meyerdierks A."/>
            <person name="Storesund J.E."/>
            <person name="Kallscheuer N."/>
            <person name="Luecker S."/>
            <person name="Lage O.M."/>
            <person name="Pohl T."/>
            <person name="Merkel B.J."/>
            <person name="Hornburger P."/>
            <person name="Mueller R.-W."/>
            <person name="Bruemmer F."/>
            <person name="Labrenz M."/>
            <person name="Spormann A.M."/>
            <person name="Op Den Camp H."/>
            <person name="Overmann J."/>
            <person name="Amann R."/>
            <person name="Jetten M.S.M."/>
            <person name="Mascher T."/>
            <person name="Medema M.H."/>
            <person name="Devos D.P."/>
            <person name="Kaster A.-K."/>
            <person name="Ovreas L."/>
            <person name="Rohde M."/>
            <person name="Galperin M.Y."/>
            <person name="Jogler C."/>
        </authorList>
    </citation>
    <scope>NUCLEOTIDE SEQUENCE [LARGE SCALE GENOMIC DNA]</scope>
    <source>
        <strain evidence="3 4">Pan54</strain>
    </source>
</reference>
<keyword evidence="3" id="KW-0328">Glycosyltransferase</keyword>
<sequence length="375" mass="41761">MSLPQIAVFMEFPSALGGERSFLSVANELRDQFSFTFLAPAHGDLEKLIGVLDFPQIEFSLRDEVGVRRDDADAICELTQLLSEHQFEILHTNSLTLSRFLGRNLMQISMPVVGHIRDMMKLSKGSISDLGRLSRLICVSDATRNYYELMGVNSDRLLTIHNGIDVEQFPRKFAKSLHEELGCAPEAKFAATIGQIGLRKGHSTLIAALPEMARNCPDWHFLMIGECYSGKQESREYLEDLQCSVAQNGFSDRVHWLGYREDIPELLPQIDLLIHPARQEPFGRVLLEAAACGVAIVATDVGGTSEMLVDQDSALLITVDDPEGLAQTCISLMLNSSARKLLGEQARQRVRSHFALNSSAKSHARVWKELLNKIP</sequence>
<evidence type="ECO:0000259" key="2">
    <source>
        <dbReference type="Pfam" id="PF13439"/>
    </source>
</evidence>
<keyword evidence="3" id="KW-0167">Capsid protein</keyword>
<dbReference type="SUPFAM" id="SSF53756">
    <property type="entry name" value="UDP-Glycosyltransferase/glycogen phosphorylase"/>
    <property type="match status" value="1"/>
</dbReference>
<accession>A0A5C5XMZ1</accession>
<protein>
    <submittedName>
        <fullName evidence="3">Spore coat protein SA</fullName>
        <ecNumber evidence="3">2.4.-.-</ecNumber>
    </submittedName>
</protein>
<keyword evidence="3" id="KW-0808">Transferase</keyword>
<evidence type="ECO:0000259" key="1">
    <source>
        <dbReference type="Pfam" id="PF00534"/>
    </source>
</evidence>
<dbReference type="Gene3D" id="3.40.50.2000">
    <property type="entry name" value="Glycogen Phosphorylase B"/>
    <property type="match status" value="2"/>
</dbReference>
<organism evidence="3 4">
    <name type="scientific">Rubinisphaera italica</name>
    <dbReference type="NCBI Taxonomy" id="2527969"/>
    <lineage>
        <taxon>Bacteria</taxon>
        <taxon>Pseudomonadati</taxon>
        <taxon>Planctomycetota</taxon>
        <taxon>Planctomycetia</taxon>
        <taxon>Planctomycetales</taxon>
        <taxon>Planctomycetaceae</taxon>
        <taxon>Rubinisphaera</taxon>
    </lineage>
</organism>
<dbReference type="EC" id="2.4.-.-" evidence="3"/>
<dbReference type="Pfam" id="PF13439">
    <property type="entry name" value="Glyco_transf_4"/>
    <property type="match status" value="1"/>
</dbReference>
<feature type="domain" description="Glycosyl transferase family 1" evidence="1">
    <location>
        <begin position="178"/>
        <end position="349"/>
    </location>
</feature>
<dbReference type="Pfam" id="PF00534">
    <property type="entry name" value="Glycos_transf_1"/>
    <property type="match status" value="1"/>
</dbReference>
<keyword evidence="3" id="KW-0946">Virion</keyword>
<comment type="caution">
    <text evidence="3">The sequence shown here is derived from an EMBL/GenBank/DDBJ whole genome shotgun (WGS) entry which is preliminary data.</text>
</comment>
<dbReference type="AlphaFoldDB" id="A0A5C5XMZ1"/>
<dbReference type="PANTHER" id="PTHR12526:SF630">
    <property type="entry name" value="GLYCOSYLTRANSFERASE"/>
    <property type="match status" value="1"/>
</dbReference>
<evidence type="ECO:0000313" key="3">
    <source>
        <dbReference type="EMBL" id="TWT64264.1"/>
    </source>
</evidence>
<dbReference type="GO" id="GO:0016757">
    <property type="term" value="F:glycosyltransferase activity"/>
    <property type="evidence" value="ECO:0007669"/>
    <property type="project" value="UniProtKB-KW"/>
</dbReference>
<dbReference type="OrthoDB" id="259238at2"/>
<dbReference type="EMBL" id="SJPG01000001">
    <property type="protein sequence ID" value="TWT64264.1"/>
    <property type="molecule type" value="Genomic_DNA"/>
</dbReference>
<dbReference type="Proteomes" id="UP000316095">
    <property type="component" value="Unassembled WGS sequence"/>
</dbReference>
<proteinExistence type="predicted"/>
<dbReference type="CDD" id="cd03801">
    <property type="entry name" value="GT4_PimA-like"/>
    <property type="match status" value="1"/>
</dbReference>
<feature type="domain" description="Glycosyltransferase subfamily 4-like N-terminal" evidence="2">
    <location>
        <begin position="17"/>
        <end position="168"/>
    </location>
</feature>
<gene>
    <name evidence="3" type="primary">cotSA_2</name>
    <name evidence="3" type="ORF">Pan54_50260</name>
</gene>
<keyword evidence="4" id="KW-1185">Reference proteome</keyword>
<name>A0A5C5XMZ1_9PLAN</name>
<dbReference type="PANTHER" id="PTHR12526">
    <property type="entry name" value="GLYCOSYLTRANSFERASE"/>
    <property type="match status" value="1"/>
</dbReference>
<dbReference type="InterPro" id="IPR028098">
    <property type="entry name" value="Glyco_trans_4-like_N"/>
</dbReference>